<dbReference type="EMBL" id="JARAOO010000003">
    <property type="protein sequence ID" value="KAJ7974405.1"/>
    <property type="molecule type" value="Genomic_DNA"/>
</dbReference>
<evidence type="ECO:0000313" key="3">
    <source>
        <dbReference type="Proteomes" id="UP001163823"/>
    </source>
</evidence>
<keyword evidence="3" id="KW-1185">Reference proteome</keyword>
<keyword evidence="1" id="KW-0175">Coiled coil</keyword>
<feature type="coiled-coil region" evidence="1">
    <location>
        <begin position="41"/>
        <end position="68"/>
    </location>
</feature>
<name>A0AAD7Q3V5_QUISA</name>
<dbReference type="KEGG" id="qsa:O6P43_004482"/>
<dbReference type="Proteomes" id="UP001163823">
    <property type="component" value="Chromosome 3"/>
</dbReference>
<gene>
    <name evidence="2" type="ORF">O6P43_004482</name>
</gene>
<reference evidence="2" key="1">
    <citation type="journal article" date="2023" name="Science">
        <title>Elucidation of the pathway for biosynthesis of saponin adjuvants from the soapbark tree.</title>
        <authorList>
            <person name="Reed J."/>
            <person name="Orme A."/>
            <person name="El-Demerdash A."/>
            <person name="Owen C."/>
            <person name="Martin L.B.B."/>
            <person name="Misra R.C."/>
            <person name="Kikuchi S."/>
            <person name="Rejzek M."/>
            <person name="Martin A.C."/>
            <person name="Harkess A."/>
            <person name="Leebens-Mack J."/>
            <person name="Louveau T."/>
            <person name="Stephenson M.J."/>
            <person name="Osbourn A."/>
        </authorList>
    </citation>
    <scope>NUCLEOTIDE SEQUENCE</scope>
    <source>
        <strain evidence="2">S10</strain>
    </source>
</reference>
<feature type="coiled-coil region" evidence="1">
    <location>
        <begin position="98"/>
        <end position="125"/>
    </location>
</feature>
<organism evidence="2 3">
    <name type="scientific">Quillaja saponaria</name>
    <name type="common">Soap bark tree</name>
    <dbReference type="NCBI Taxonomy" id="32244"/>
    <lineage>
        <taxon>Eukaryota</taxon>
        <taxon>Viridiplantae</taxon>
        <taxon>Streptophyta</taxon>
        <taxon>Embryophyta</taxon>
        <taxon>Tracheophyta</taxon>
        <taxon>Spermatophyta</taxon>
        <taxon>Magnoliopsida</taxon>
        <taxon>eudicotyledons</taxon>
        <taxon>Gunneridae</taxon>
        <taxon>Pentapetalae</taxon>
        <taxon>rosids</taxon>
        <taxon>fabids</taxon>
        <taxon>Fabales</taxon>
        <taxon>Quillajaceae</taxon>
        <taxon>Quillaja</taxon>
    </lineage>
</organism>
<protein>
    <submittedName>
        <fullName evidence="2">Structural maintenance of chromosomes protein</fullName>
    </submittedName>
</protein>
<proteinExistence type="predicted"/>
<comment type="caution">
    <text evidence="2">The sequence shown here is derived from an EMBL/GenBank/DDBJ whole genome shotgun (WGS) entry which is preliminary data.</text>
</comment>
<sequence length="151" mass="17642">MMKVFWNILALEDIIATNKYVGNIDEPYKQLESFNESRAGVVEMVKLAEKETDDLEDVKNEKEAYMLKELSLLKWQEKATQLAHEDTDKKEVELRPDISSLEENLKGEREKIQESKKTLKELCSQKLYEKTRGLHDMAKSQENSICILIYL</sequence>
<accession>A0AAD7Q3V5</accession>
<dbReference type="AlphaFoldDB" id="A0AAD7Q3V5"/>
<evidence type="ECO:0000256" key="1">
    <source>
        <dbReference type="SAM" id="Coils"/>
    </source>
</evidence>
<evidence type="ECO:0000313" key="2">
    <source>
        <dbReference type="EMBL" id="KAJ7974405.1"/>
    </source>
</evidence>